<dbReference type="InterPro" id="IPR039421">
    <property type="entry name" value="Type_1_exporter"/>
</dbReference>
<evidence type="ECO:0000259" key="9">
    <source>
        <dbReference type="PROSITE" id="PS50893"/>
    </source>
</evidence>
<dbReference type="PANTHER" id="PTHR24221">
    <property type="entry name" value="ATP-BINDING CASSETTE SUB-FAMILY B"/>
    <property type="match status" value="1"/>
</dbReference>
<proteinExistence type="inferred from homology"/>
<dbReference type="FunFam" id="3.40.50.300:FF:000218">
    <property type="entry name" value="Multidrug ABC transporter ATP-binding protein"/>
    <property type="match status" value="1"/>
</dbReference>
<feature type="domain" description="ABC transporter" evidence="9">
    <location>
        <begin position="357"/>
        <end position="593"/>
    </location>
</feature>
<dbReference type="GO" id="GO:0005524">
    <property type="term" value="F:ATP binding"/>
    <property type="evidence" value="ECO:0007669"/>
    <property type="project" value="UniProtKB-KW"/>
</dbReference>
<evidence type="ECO:0000313" key="12">
    <source>
        <dbReference type="Proteomes" id="UP000650466"/>
    </source>
</evidence>
<feature type="transmembrane region" description="Helical" evidence="8">
    <location>
        <begin position="72"/>
        <end position="93"/>
    </location>
</feature>
<keyword evidence="6 8" id="KW-1133">Transmembrane helix</keyword>
<organism evidence="11 12">
    <name type="scientific">Paenibacillus sedimenti</name>
    <dbReference type="NCBI Taxonomy" id="2770274"/>
    <lineage>
        <taxon>Bacteria</taxon>
        <taxon>Bacillati</taxon>
        <taxon>Bacillota</taxon>
        <taxon>Bacilli</taxon>
        <taxon>Bacillales</taxon>
        <taxon>Paenibacillaceae</taxon>
        <taxon>Paenibacillus</taxon>
    </lineage>
</organism>
<evidence type="ECO:0000256" key="2">
    <source>
        <dbReference type="ARBA" id="ARBA00005417"/>
    </source>
</evidence>
<feature type="domain" description="ABC transmembrane type-1" evidence="10">
    <location>
        <begin position="20"/>
        <end position="318"/>
    </location>
</feature>
<dbReference type="InterPro" id="IPR003439">
    <property type="entry name" value="ABC_transporter-like_ATP-bd"/>
</dbReference>
<dbReference type="InterPro" id="IPR011527">
    <property type="entry name" value="ABC1_TM_dom"/>
</dbReference>
<dbReference type="PROSITE" id="PS00211">
    <property type="entry name" value="ABC_TRANSPORTER_1"/>
    <property type="match status" value="1"/>
</dbReference>
<dbReference type="Pfam" id="PF00005">
    <property type="entry name" value="ABC_tran"/>
    <property type="match status" value="1"/>
</dbReference>
<evidence type="ECO:0000256" key="4">
    <source>
        <dbReference type="ARBA" id="ARBA00022741"/>
    </source>
</evidence>
<comment type="caution">
    <text evidence="11">The sequence shown here is derived from an EMBL/GenBank/DDBJ whole genome shotgun (WGS) entry which is preliminary data.</text>
</comment>
<dbReference type="InterPro" id="IPR003593">
    <property type="entry name" value="AAA+_ATPase"/>
</dbReference>
<dbReference type="GO" id="GO:0140359">
    <property type="term" value="F:ABC-type transporter activity"/>
    <property type="evidence" value="ECO:0007669"/>
    <property type="project" value="InterPro"/>
</dbReference>
<dbReference type="InterPro" id="IPR017871">
    <property type="entry name" value="ABC_transporter-like_CS"/>
</dbReference>
<dbReference type="EMBL" id="JACVVD010000002">
    <property type="protein sequence ID" value="MBD0379751.1"/>
    <property type="molecule type" value="Genomic_DNA"/>
</dbReference>
<evidence type="ECO:0000259" key="10">
    <source>
        <dbReference type="PROSITE" id="PS50929"/>
    </source>
</evidence>
<dbReference type="PANTHER" id="PTHR24221:SF654">
    <property type="entry name" value="ATP-BINDING CASSETTE SUB-FAMILY B MEMBER 6"/>
    <property type="match status" value="1"/>
</dbReference>
<dbReference type="GO" id="GO:0034040">
    <property type="term" value="F:ATPase-coupled lipid transmembrane transporter activity"/>
    <property type="evidence" value="ECO:0007669"/>
    <property type="project" value="TreeGrafter"/>
</dbReference>
<reference evidence="11" key="1">
    <citation type="submission" date="2020-09" db="EMBL/GenBank/DDBJ databases">
        <title>Draft Genome Sequence of Paenibacillus sp. WST5.</title>
        <authorList>
            <person name="Bao Z."/>
        </authorList>
    </citation>
    <scope>NUCLEOTIDE SEQUENCE</scope>
    <source>
        <strain evidence="11">WST5</strain>
    </source>
</reference>
<keyword evidence="3 8" id="KW-0812">Transmembrane</keyword>
<dbReference type="Gene3D" id="3.40.50.300">
    <property type="entry name" value="P-loop containing nucleotide triphosphate hydrolases"/>
    <property type="match status" value="1"/>
</dbReference>
<evidence type="ECO:0000256" key="6">
    <source>
        <dbReference type="ARBA" id="ARBA00022989"/>
    </source>
</evidence>
<keyword evidence="4" id="KW-0547">Nucleotide-binding</keyword>
<comment type="subcellular location">
    <subcellularLocation>
        <location evidence="1">Cell membrane</location>
        <topology evidence="1">Multi-pass membrane protein</topology>
    </subcellularLocation>
</comment>
<dbReference type="Proteomes" id="UP000650466">
    <property type="component" value="Unassembled WGS sequence"/>
</dbReference>
<keyword evidence="7 8" id="KW-0472">Membrane</keyword>
<dbReference type="GO" id="GO:0016887">
    <property type="term" value="F:ATP hydrolysis activity"/>
    <property type="evidence" value="ECO:0007669"/>
    <property type="project" value="InterPro"/>
</dbReference>
<sequence length="600" mass="67259">MGELLFFVKKLYAVTGKKLFLNIGSMITVSLLDGISIYLLVPMLGIIGFFQIDAAKSLPIPGLSHLLQNVQSTLNLPIILAMYVLIIAGQALLQRSQAIRSSQIQQHFIRHLRFETYRALMQAKWDFFLVKRKSDFSHILTTELARVNQGTNMFMQLITSAIFTAIQIGLAFWLSAKLTSVILVSGIVIFVVFRKYVRKAQSIGDRTTELSQSYYAGITEHFNGIKDIKSNRLEHIHLTWFHALCKQIEDNVTQFIRLNSTTQFLSRITAAVLIVLFIYVSFGVFHTPAEQMMVIIIIFARLWPRFSSIQSSLETMVSMFPAFKSVIQLQQECKDAQEWSVQKDRGISPAIPVEHGIECRDVCFRYSNDQHSYALHDINIHIPAGGLTAIVGRSGAGKSTLIDILMGLMQPESGQMLIDGVPLTPDKFLPLRSSISYVSQDPFLFHMSIRDNLKLVNPAASEQEMWEALEFSASAEFVSKLPQGLDTVVGDRGVRLSGGERQRIVLARAILRKPSILILDEATSALDGENELKVQQAIDRLKGKMTIIVIAHRLSTIRGADQVIVLDKGELIQQGGYQQLSQETRGIFSKLLGYQIEARA</sequence>
<keyword evidence="12" id="KW-1185">Reference proteome</keyword>
<protein>
    <submittedName>
        <fullName evidence="11">ABC transporter ATP-binding protein</fullName>
    </submittedName>
</protein>
<keyword evidence="5 11" id="KW-0067">ATP-binding</keyword>
<evidence type="ECO:0000256" key="3">
    <source>
        <dbReference type="ARBA" id="ARBA00022692"/>
    </source>
</evidence>
<comment type="similarity">
    <text evidence="2">Belongs to the ABC transporter superfamily.</text>
</comment>
<dbReference type="RefSeq" id="WP_188173540.1">
    <property type="nucleotide sequence ID" value="NZ_JACVVD010000002.1"/>
</dbReference>
<feature type="transmembrane region" description="Helical" evidence="8">
    <location>
        <begin position="180"/>
        <end position="197"/>
    </location>
</feature>
<dbReference type="PROSITE" id="PS50893">
    <property type="entry name" value="ABC_TRANSPORTER_2"/>
    <property type="match status" value="1"/>
</dbReference>
<gene>
    <name evidence="11" type="ORF">ICC18_06475</name>
</gene>
<dbReference type="SMART" id="SM00382">
    <property type="entry name" value="AAA"/>
    <property type="match status" value="1"/>
</dbReference>
<feature type="transmembrane region" description="Helical" evidence="8">
    <location>
        <begin position="154"/>
        <end position="174"/>
    </location>
</feature>
<dbReference type="SUPFAM" id="SSF90123">
    <property type="entry name" value="ABC transporter transmembrane region"/>
    <property type="match status" value="1"/>
</dbReference>
<dbReference type="Pfam" id="PF00664">
    <property type="entry name" value="ABC_membrane"/>
    <property type="match status" value="1"/>
</dbReference>
<feature type="transmembrane region" description="Helical" evidence="8">
    <location>
        <begin position="264"/>
        <end position="282"/>
    </location>
</feature>
<accession>A0A926QHN8</accession>
<dbReference type="Gene3D" id="1.20.1560.10">
    <property type="entry name" value="ABC transporter type 1, transmembrane domain"/>
    <property type="match status" value="1"/>
</dbReference>
<dbReference type="AlphaFoldDB" id="A0A926QHN8"/>
<name>A0A926QHN8_9BACL</name>
<dbReference type="InterPro" id="IPR036640">
    <property type="entry name" value="ABC1_TM_sf"/>
</dbReference>
<feature type="transmembrane region" description="Helical" evidence="8">
    <location>
        <begin position="19"/>
        <end position="52"/>
    </location>
</feature>
<evidence type="ECO:0000256" key="8">
    <source>
        <dbReference type="SAM" id="Phobius"/>
    </source>
</evidence>
<evidence type="ECO:0000256" key="5">
    <source>
        <dbReference type="ARBA" id="ARBA00022840"/>
    </source>
</evidence>
<dbReference type="SUPFAM" id="SSF52540">
    <property type="entry name" value="P-loop containing nucleoside triphosphate hydrolases"/>
    <property type="match status" value="1"/>
</dbReference>
<evidence type="ECO:0000256" key="7">
    <source>
        <dbReference type="ARBA" id="ARBA00023136"/>
    </source>
</evidence>
<evidence type="ECO:0000313" key="11">
    <source>
        <dbReference type="EMBL" id="MBD0379751.1"/>
    </source>
</evidence>
<dbReference type="PROSITE" id="PS50929">
    <property type="entry name" value="ABC_TM1F"/>
    <property type="match status" value="1"/>
</dbReference>
<dbReference type="GO" id="GO:0005886">
    <property type="term" value="C:plasma membrane"/>
    <property type="evidence" value="ECO:0007669"/>
    <property type="project" value="UniProtKB-SubCell"/>
</dbReference>
<dbReference type="InterPro" id="IPR027417">
    <property type="entry name" value="P-loop_NTPase"/>
</dbReference>
<evidence type="ECO:0000256" key="1">
    <source>
        <dbReference type="ARBA" id="ARBA00004651"/>
    </source>
</evidence>